<sequence length="467" mass="52639">MNDLVNMAVNLKVPNTKINNTSKETLKTEKSNIDTISQRNHNNNFKKILNKATEKSSVKNDEVFKDEEIEDVKNDSSKEVKSKKDVLDLILISLLQHLGDDKVDIKKMMEELNKGDSSTEDVTTNIMNLIGNANIGEIDIEGLKSSNNLQKSVDDIINALLNEAKSSNNENSKLQELLSKMKSINDEDINNLNTKEAINDLTSTFMEASKEVKQDSFIKENILSLIKDKLNESSMGKNNELNIMESFRNNDSLKTLTQMENFNSDSNAGYENKEEEFLKGLTSNNKSKLESKLDKVTNFMNDFNKINSEISTDSVEVEAPININKNNLVNDFIKSVKYMEQNNVREMTVKVKPQELGEVLIRLTVENGLMKANITANNKEAYNLLNSKLQDLNNSLGNGEIKIQNFTVDIYNGDTTFFSRENSKEQRNNANSNSRGKNSGVLKVEESLNSNDEIQSKLEDSNVNAFV</sequence>
<feature type="region of interest" description="Disordered" evidence="2">
    <location>
        <begin position="422"/>
        <end position="441"/>
    </location>
</feature>
<organism evidence="4 5">
    <name type="scientific">Clostridium novyi A str. 4570</name>
    <dbReference type="NCBI Taxonomy" id="1444290"/>
    <lineage>
        <taxon>Bacteria</taxon>
        <taxon>Bacillati</taxon>
        <taxon>Bacillota</taxon>
        <taxon>Clostridia</taxon>
        <taxon>Eubacteriales</taxon>
        <taxon>Clostridiaceae</taxon>
        <taxon>Clostridium</taxon>
    </lineage>
</organism>
<comment type="caution">
    <text evidence="4">The sequence shown here is derived from an EMBL/GenBank/DDBJ whole genome shotgun (WGS) entry which is preliminary data.</text>
</comment>
<feature type="domain" description="Flagellar hook-length control protein-like C-terminal" evidence="3">
    <location>
        <begin position="334"/>
        <end position="415"/>
    </location>
</feature>
<dbReference type="CDD" id="cd17470">
    <property type="entry name" value="T3SS_Flik_C"/>
    <property type="match status" value="1"/>
</dbReference>
<evidence type="ECO:0000313" key="5">
    <source>
        <dbReference type="Proteomes" id="UP000030016"/>
    </source>
</evidence>
<dbReference type="InterPro" id="IPR021136">
    <property type="entry name" value="Flagellar_hook_control-like_C"/>
</dbReference>
<dbReference type="EMBL" id="JDRX01000001">
    <property type="protein sequence ID" value="KGN03411.1"/>
    <property type="molecule type" value="Genomic_DNA"/>
</dbReference>
<reference evidence="4 5" key="1">
    <citation type="submission" date="2014-01" db="EMBL/GenBank/DDBJ databases">
        <title>Plasmidome dynamics in the species complex Clostridium novyi sensu lato converts strains of independent lineages into distinctly different pathogens.</title>
        <authorList>
            <person name="Skarin H."/>
            <person name="Segerman B."/>
        </authorList>
    </citation>
    <scope>NUCLEOTIDE SEQUENCE [LARGE SCALE GENOMIC DNA]</scope>
    <source>
        <strain evidence="4 5">4570</strain>
    </source>
</reference>
<evidence type="ECO:0000259" key="3">
    <source>
        <dbReference type="Pfam" id="PF02120"/>
    </source>
</evidence>
<dbReference type="InterPro" id="IPR038610">
    <property type="entry name" value="FliK-like_C_sf"/>
</dbReference>
<dbReference type="RefSeq" id="WP_039247743.1">
    <property type="nucleotide sequence ID" value="NZ_JDRX01000001.1"/>
</dbReference>
<feature type="coiled-coil region" evidence="1">
    <location>
        <begin position="157"/>
        <end position="187"/>
    </location>
</feature>
<keyword evidence="1" id="KW-0175">Coiled coil</keyword>
<evidence type="ECO:0000313" key="4">
    <source>
        <dbReference type="EMBL" id="KGN03411.1"/>
    </source>
</evidence>
<dbReference type="Pfam" id="PF02120">
    <property type="entry name" value="Flg_hook"/>
    <property type="match status" value="1"/>
</dbReference>
<evidence type="ECO:0000256" key="1">
    <source>
        <dbReference type="SAM" id="Coils"/>
    </source>
</evidence>
<dbReference type="AlphaFoldDB" id="A0AA89CQ55"/>
<protein>
    <recommendedName>
        <fullName evidence="3">Flagellar hook-length control protein-like C-terminal domain-containing protein</fullName>
    </recommendedName>
</protein>
<dbReference type="Proteomes" id="UP000030016">
    <property type="component" value="Unassembled WGS sequence"/>
</dbReference>
<dbReference type="Gene3D" id="3.30.750.140">
    <property type="match status" value="1"/>
</dbReference>
<gene>
    <name evidence="4" type="ORF">Z969_00115</name>
</gene>
<accession>A0AA89CQ55</accession>
<proteinExistence type="predicted"/>
<evidence type="ECO:0000256" key="2">
    <source>
        <dbReference type="SAM" id="MobiDB-lite"/>
    </source>
</evidence>
<feature type="compositionally biased region" description="Polar residues" evidence="2">
    <location>
        <begin position="428"/>
        <end position="437"/>
    </location>
</feature>
<name>A0AA89CQ55_CLONO</name>